<comment type="caution">
    <text evidence="1">The sequence shown here is derived from an EMBL/GenBank/DDBJ whole genome shotgun (WGS) entry which is preliminary data.</text>
</comment>
<dbReference type="RefSeq" id="WP_166107002.1">
    <property type="nucleotide sequence ID" value="NZ_JAADJT010000011.1"/>
</dbReference>
<reference evidence="2" key="2">
    <citation type="submission" date="2023-07" db="EMBL/GenBank/DDBJ databases">
        <title>Duganella aceri sp. nov., isolated from tree sap.</title>
        <authorList>
            <person name="Kim I.S."/>
        </authorList>
    </citation>
    <scope>NUCLEOTIDE SEQUENCE [LARGE SCALE GENOMIC DNA]</scope>
    <source>
        <strain evidence="2">SAP-35</strain>
    </source>
</reference>
<dbReference type="PANTHER" id="PTHR12526:SF600">
    <property type="entry name" value="GLYCOSYL TRANSFERASE GROUP 1"/>
    <property type="match status" value="1"/>
</dbReference>
<protein>
    <submittedName>
        <fullName evidence="1">TIGR03087 family PEP-CTERM/XrtA system glycosyltransferase</fullName>
    </submittedName>
</protein>
<name>A0ABX0FR19_9BURK</name>
<gene>
    <name evidence="1" type="ORF">GW587_22900</name>
</gene>
<dbReference type="CDD" id="cd03801">
    <property type="entry name" value="GT4_PimA-like"/>
    <property type="match status" value="1"/>
</dbReference>
<dbReference type="Gene3D" id="3.40.50.2000">
    <property type="entry name" value="Glycogen Phosphorylase B"/>
    <property type="match status" value="1"/>
</dbReference>
<evidence type="ECO:0000313" key="2">
    <source>
        <dbReference type="Proteomes" id="UP000666369"/>
    </source>
</evidence>
<accession>A0ABX0FR19</accession>
<dbReference type="NCBIfam" id="TIGR03087">
    <property type="entry name" value="stp1"/>
    <property type="match status" value="1"/>
</dbReference>
<dbReference type="InterPro" id="IPR017521">
    <property type="entry name" value="Sugar_tfrase_PEP-CTERM_Stp1"/>
</dbReference>
<dbReference type="SUPFAM" id="SSF53756">
    <property type="entry name" value="UDP-Glycosyltransferase/glycogen phosphorylase"/>
    <property type="match status" value="1"/>
</dbReference>
<reference evidence="1 2" key="1">
    <citation type="submission" date="2020-01" db="EMBL/GenBank/DDBJ databases">
        <authorList>
            <person name="Lee S.D."/>
        </authorList>
    </citation>
    <scope>NUCLEOTIDE SEQUENCE [LARGE SCALE GENOMIC DNA]</scope>
    <source>
        <strain evidence="1 2">SAP-35</strain>
    </source>
</reference>
<sequence length="416" mass="46896">MRDLLFLTHRLPYPPNKGERIRAYHALQYLVRHFRVHLGSFIDHDDELPFAERLAADCADSCIVRLPANRARLAGVIALMRGEALSLPYFRHAALRCWVDRTLEQYPAMPCLAFSGPMAQYLTRPQSLRVMDLVDVDSEKWHDYADRNRWPMSWLYRREGRLLLEHERRVAADFKQVLLVSPAEAALFKQRAPESSHKIDYYNNGVDSEYFSPLGHHPNPYGEAPVLVFTGTMDYRPNIDAVTWFAERVMPPLRQRFADLQFHIVGSRPTGAVLGLRRVPGVHVSGAVPDIRPYLRHATLVVAPLQVARGVQNKVLEAMAMQKTIIATPQALEGISAVPGVEVIGADGADEFIRHISHQLTSFDDFGLAARRRILLDYNWERNLQRLGRVLGIPGTSVASADAEQRASTISAEPGS</sequence>
<dbReference type="EMBL" id="JAADJT010000011">
    <property type="protein sequence ID" value="NGZ87096.1"/>
    <property type="molecule type" value="Genomic_DNA"/>
</dbReference>
<dbReference type="Proteomes" id="UP000666369">
    <property type="component" value="Unassembled WGS sequence"/>
</dbReference>
<keyword evidence="2" id="KW-1185">Reference proteome</keyword>
<dbReference type="Pfam" id="PF13692">
    <property type="entry name" value="Glyco_trans_1_4"/>
    <property type="match status" value="1"/>
</dbReference>
<evidence type="ECO:0000313" key="1">
    <source>
        <dbReference type="EMBL" id="NGZ87096.1"/>
    </source>
</evidence>
<organism evidence="1 2">
    <name type="scientific">Duganella aceris</name>
    <dbReference type="NCBI Taxonomy" id="2703883"/>
    <lineage>
        <taxon>Bacteria</taxon>
        <taxon>Pseudomonadati</taxon>
        <taxon>Pseudomonadota</taxon>
        <taxon>Betaproteobacteria</taxon>
        <taxon>Burkholderiales</taxon>
        <taxon>Oxalobacteraceae</taxon>
        <taxon>Telluria group</taxon>
        <taxon>Duganella</taxon>
    </lineage>
</organism>
<dbReference type="PANTHER" id="PTHR12526">
    <property type="entry name" value="GLYCOSYLTRANSFERASE"/>
    <property type="match status" value="1"/>
</dbReference>
<proteinExistence type="predicted"/>